<dbReference type="AlphaFoldDB" id="A0ABD0U154"/>
<evidence type="ECO:0000313" key="1">
    <source>
        <dbReference type="EMBL" id="KAL0905592.1"/>
    </source>
</evidence>
<reference evidence="1 2" key="1">
    <citation type="journal article" date="2024" name="Plant Biotechnol. J.">
        <title>Dendrobium thyrsiflorum genome and its molecular insights into genes involved in important horticultural traits.</title>
        <authorList>
            <person name="Chen B."/>
            <person name="Wang J.Y."/>
            <person name="Zheng P.J."/>
            <person name="Li K.L."/>
            <person name="Liang Y.M."/>
            <person name="Chen X.F."/>
            <person name="Zhang C."/>
            <person name="Zhao X."/>
            <person name="He X."/>
            <person name="Zhang G.Q."/>
            <person name="Liu Z.J."/>
            <person name="Xu Q."/>
        </authorList>
    </citation>
    <scope>NUCLEOTIDE SEQUENCE [LARGE SCALE GENOMIC DNA]</scope>
    <source>
        <strain evidence="1">GZMU011</strain>
    </source>
</reference>
<organism evidence="1 2">
    <name type="scientific">Dendrobium thyrsiflorum</name>
    <name type="common">Pinecone-like raceme dendrobium</name>
    <name type="synonym">Orchid</name>
    <dbReference type="NCBI Taxonomy" id="117978"/>
    <lineage>
        <taxon>Eukaryota</taxon>
        <taxon>Viridiplantae</taxon>
        <taxon>Streptophyta</taxon>
        <taxon>Embryophyta</taxon>
        <taxon>Tracheophyta</taxon>
        <taxon>Spermatophyta</taxon>
        <taxon>Magnoliopsida</taxon>
        <taxon>Liliopsida</taxon>
        <taxon>Asparagales</taxon>
        <taxon>Orchidaceae</taxon>
        <taxon>Epidendroideae</taxon>
        <taxon>Malaxideae</taxon>
        <taxon>Dendrobiinae</taxon>
        <taxon>Dendrobium</taxon>
    </lineage>
</organism>
<gene>
    <name evidence="1" type="ORF">M5K25_024024</name>
</gene>
<evidence type="ECO:0000313" key="2">
    <source>
        <dbReference type="Proteomes" id="UP001552299"/>
    </source>
</evidence>
<proteinExistence type="predicted"/>
<sequence>METLRLRRFLGVPPASLVTGISLLHGKPRKVILERERECEGVEEEGTRAFWAMGQGLSSCLYIGGGVP</sequence>
<comment type="caution">
    <text evidence="1">The sequence shown here is derived from an EMBL/GenBank/DDBJ whole genome shotgun (WGS) entry which is preliminary data.</text>
</comment>
<dbReference type="Proteomes" id="UP001552299">
    <property type="component" value="Unassembled WGS sequence"/>
</dbReference>
<protein>
    <submittedName>
        <fullName evidence="1">Uncharacterized protein</fullName>
    </submittedName>
</protein>
<keyword evidence="2" id="KW-1185">Reference proteome</keyword>
<name>A0ABD0U154_DENTH</name>
<dbReference type="EMBL" id="JANQDX010000018">
    <property type="protein sequence ID" value="KAL0905592.1"/>
    <property type="molecule type" value="Genomic_DNA"/>
</dbReference>
<accession>A0ABD0U154</accession>